<dbReference type="PANTHER" id="PTHR11707:SF28">
    <property type="entry name" value="60 KDA LYSOPHOSPHOLIPASE"/>
    <property type="match status" value="1"/>
</dbReference>
<evidence type="ECO:0000256" key="3">
    <source>
        <dbReference type="PROSITE-ProRule" id="PRU10100"/>
    </source>
</evidence>
<dbReference type="InterPro" id="IPR040919">
    <property type="entry name" value="Asparaginase_C"/>
</dbReference>
<accession>A0ABS0EWE1</accession>
<dbReference type="InterPro" id="IPR004550">
    <property type="entry name" value="AsnASE_II"/>
</dbReference>
<organism evidence="7 8">
    <name type="scientific">Herminiimonas contaminans</name>
    <dbReference type="NCBI Taxonomy" id="1111140"/>
    <lineage>
        <taxon>Bacteria</taxon>
        <taxon>Pseudomonadati</taxon>
        <taxon>Pseudomonadota</taxon>
        <taxon>Betaproteobacteria</taxon>
        <taxon>Burkholderiales</taxon>
        <taxon>Oxalobacteraceae</taxon>
        <taxon>Herminiimonas</taxon>
    </lineage>
</organism>
<dbReference type="InterPro" id="IPR027473">
    <property type="entry name" value="L-asparaginase_C"/>
</dbReference>
<keyword evidence="2" id="KW-0378">Hydrolase</keyword>
<dbReference type="CDD" id="cd08964">
    <property type="entry name" value="L-asparaginase_II"/>
    <property type="match status" value="1"/>
</dbReference>
<reference evidence="7 8" key="1">
    <citation type="submission" date="2020-11" db="EMBL/GenBank/DDBJ databases">
        <title>WGS of Herminiimonas contaminans strain Marseille-Q4544 isolated from planarians Schmidtea mediterranea.</title>
        <authorList>
            <person name="Kangale L."/>
        </authorList>
    </citation>
    <scope>NUCLEOTIDE SEQUENCE [LARGE SCALE GENOMIC DNA]</scope>
    <source>
        <strain evidence="7 8">Marseille-Q4544</strain>
    </source>
</reference>
<dbReference type="PIRSF" id="PIRSF001220">
    <property type="entry name" value="L-ASNase_gatD"/>
    <property type="match status" value="1"/>
</dbReference>
<feature type="chain" id="PRO_5046581173" evidence="4">
    <location>
        <begin position="22"/>
        <end position="349"/>
    </location>
</feature>
<dbReference type="InterPro" id="IPR027475">
    <property type="entry name" value="Asparaginase/glutaminase_AS2"/>
</dbReference>
<dbReference type="SUPFAM" id="SSF53774">
    <property type="entry name" value="Glutaminase/Asparaginase"/>
    <property type="match status" value="1"/>
</dbReference>
<dbReference type="InterPro" id="IPR037152">
    <property type="entry name" value="L-asparaginase_N_sf"/>
</dbReference>
<dbReference type="Gene3D" id="3.40.50.1170">
    <property type="entry name" value="L-asparaginase, N-terminal domain"/>
    <property type="match status" value="1"/>
</dbReference>
<evidence type="ECO:0000256" key="1">
    <source>
        <dbReference type="ARBA" id="ARBA00010518"/>
    </source>
</evidence>
<gene>
    <name evidence="7" type="ORF">IXC47_14255</name>
</gene>
<dbReference type="InterPro" id="IPR006034">
    <property type="entry name" value="Asparaginase/glutaminase-like"/>
</dbReference>
<dbReference type="SMART" id="SM00870">
    <property type="entry name" value="Asparaginase"/>
    <property type="match status" value="1"/>
</dbReference>
<dbReference type="Pfam" id="PF00710">
    <property type="entry name" value="Asparaginase"/>
    <property type="match status" value="1"/>
</dbReference>
<dbReference type="PRINTS" id="PR00139">
    <property type="entry name" value="ASNGLNASE"/>
</dbReference>
<dbReference type="PROSITE" id="PS00917">
    <property type="entry name" value="ASN_GLN_ASE_2"/>
    <property type="match status" value="1"/>
</dbReference>
<dbReference type="InterPro" id="IPR036152">
    <property type="entry name" value="Asp/glu_Ase-like_sf"/>
</dbReference>
<dbReference type="RefSeq" id="WP_175626005.1">
    <property type="nucleotide sequence ID" value="NZ_JADOEL010000012.1"/>
</dbReference>
<feature type="domain" description="Asparaginase/glutaminase C-terminal" evidence="6">
    <location>
        <begin position="232"/>
        <end position="347"/>
    </location>
</feature>
<dbReference type="Proteomes" id="UP000657372">
    <property type="component" value="Unassembled WGS sequence"/>
</dbReference>
<keyword evidence="4" id="KW-0732">Signal</keyword>
<dbReference type="PANTHER" id="PTHR11707">
    <property type="entry name" value="L-ASPARAGINASE"/>
    <property type="match status" value="1"/>
</dbReference>
<evidence type="ECO:0000313" key="8">
    <source>
        <dbReference type="Proteomes" id="UP000657372"/>
    </source>
</evidence>
<proteinExistence type="inferred from homology"/>
<evidence type="ECO:0000259" key="6">
    <source>
        <dbReference type="Pfam" id="PF17763"/>
    </source>
</evidence>
<comment type="caution">
    <text evidence="7">The sequence shown here is derived from an EMBL/GenBank/DDBJ whole genome shotgun (WGS) entry which is preliminary data.</text>
</comment>
<evidence type="ECO:0000256" key="2">
    <source>
        <dbReference type="ARBA" id="ARBA00022801"/>
    </source>
</evidence>
<sequence length="349" mass="37590">MNTFKKTAISLLFLAALPAFAQNKPVVQFIATGGTIAMKIDPVKNAPVPAISGDDLLATVPDVAKYATIEVNNLSNVPSDYMDPPRWIGLTKAVQTALDRSDVSGVIVSHGTDTLEETAYWLDLTVKSNKPIVLIGAQRNASVSDFDGPRNLLNAVRIAVDPQAKDKGAMLAMNNQINAARYVTKTHTANVETFKSGDYGFLGEVYPDRVTFSYTQLRRMHIPIRTDKMPEVEIIAMYGGADGAALRNAVDRGVRGIVVQALGMGNMNVAMLEAVKYAISKNVAVVVSTRVHNGRVLPSYGFQGGGKTSFEAGAVMADDLKPAKARILLMLALQHGISTQKGLQEVFDR</sequence>
<dbReference type="PIRSF" id="PIRSF500176">
    <property type="entry name" value="L_ASNase"/>
    <property type="match status" value="1"/>
</dbReference>
<dbReference type="EMBL" id="JADOEL010000012">
    <property type="protein sequence ID" value="MBF8178848.1"/>
    <property type="molecule type" value="Genomic_DNA"/>
</dbReference>
<evidence type="ECO:0000256" key="4">
    <source>
        <dbReference type="SAM" id="SignalP"/>
    </source>
</evidence>
<name>A0ABS0EWE1_9BURK</name>
<feature type="active site" evidence="3">
    <location>
        <position position="112"/>
    </location>
</feature>
<comment type="similarity">
    <text evidence="1">Belongs to the asparaginase 1 family.</text>
</comment>
<evidence type="ECO:0000259" key="5">
    <source>
        <dbReference type="Pfam" id="PF00710"/>
    </source>
</evidence>
<dbReference type="PROSITE" id="PS51732">
    <property type="entry name" value="ASN_GLN_ASE_3"/>
    <property type="match status" value="1"/>
</dbReference>
<feature type="domain" description="L-asparaginase N-terminal" evidence="5">
    <location>
        <begin position="27"/>
        <end position="215"/>
    </location>
</feature>
<dbReference type="Gene3D" id="3.40.50.40">
    <property type="match status" value="1"/>
</dbReference>
<feature type="signal peptide" evidence="4">
    <location>
        <begin position="1"/>
        <end position="21"/>
    </location>
</feature>
<dbReference type="InterPro" id="IPR027474">
    <property type="entry name" value="L-asparaginase_N"/>
</dbReference>
<keyword evidence="8" id="KW-1185">Reference proteome</keyword>
<dbReference type="Pfam" id="PF17763">
    <property type="entry name" value="Asparaginase_C"/>
    <property type="match status" value="1"/>
</dbReference>
<protein>
    <submittedName>
        <fullName evidence="7">Asparaginase</fullName>
    </submittedName>
</protein>
<evidence type="ECO:0000313" key="7">
    <source>
        <dbReference type="EMBL" id="MBF8178848.1"/>
    </source>
</evidence>